<gene>
    <name evidence="1" type="ORF">IAD22_08075</name>
</gene>
<dbReference type="EMBL" id="DVNG01000120">
    <property type="protein sequence ID" value="HIU50952.1"/>
    <property type="molecule type" value="Genomic_DNA"/>
</dbReference>
<dbReference type="Proteomes" id="UP000824118">
    <property type="component" value="Unassembled WGS sequence"/>
</dbReference>
<comment type="caution">
    <text evidence="1">The sequence shown here is derived from an EMBL/GenBank/DDBJ whole genome shotgun (WGS) entry which is preliminary data.</text>
</comment>
<reference evidence="1" key="1">
    <citation type="submission" date="2020-10" db="EMBL/GenBank/DDBJ databases">
        <authorList>
            <person name="Gilroy R."/>
        </authorList>
    </citation>
    <scope>NUCLEOTIDE SEQUENCE</scope>
    <source>
        <strain evidence="1">ChiGjej1B1-1684</strain>
    </source>
</reference>
<sequence length="88" mass="10142">MRNYKCYGTRDGRMPMTMPDPADFGDSQKDAVTMYHTAAGEPVILRRSIALTPMPWCIHRGTSTVFFSYYRDAIEHCRKRGYKVTEEG</sequence>
<reference evidence="1" key="2">
    <citation type="journal article" date="2021" name="PeerJ">
        <title>Extensive microbial diversity within the chicken gut microbiome revealed by metagenomics and culture.</title>
        <authorList>
            <person name="Gilroy R."/>
            <person name="Ravi A."/>
            <person name="Getino M."/>
            <person name="Pursley I."/>
            <person name="Horton D.L."/>
            <person name="Alikhan N.F."/>
            <person name="Baker D."/>
            <person name="Gharbi K."/>
            <person name="Hall N."/>
            <person name="Watson M."/>
            <person name="Adriaenssens E.M."/>
            <person name="Foster-Nyarko E."/>
            <person name="Jarju S."/>
            <person name="Secka A."/>
            <person name="Antonio M."/>
            <person name="Oren A."/>
            <person name="Chaudhuri R.R."/>
            <person name="La Ragione R."/>
            <person name="Hildebrand F."/>
            <person name="Pallen M.J."/>
        </authorList>
    </citation>
    <scope>NUCLEOTIDE SEQUENCE</scope>
    <source>
        <strain evidence="1">ChiGjej1B1-1684</strain>
    </source>
</reference>
<name>A0A9D1LZQ2_9FIRM</name>
<protein>
    <submittedName>
        <fullName evidence="1">Uncharacterized protein</fullName>
    </submittedName>
</protein>
<proteinExistence type="predicted"/>
<organism evidence="1 2">
    <name type="scientific">Candidatus Limousia pullorum</name>
    <dbReference type="NCBI Taxonomy" id="2840860"/>
    <lineage>
        <taxon>Bacteria</taxon>
        <taxon>Bacillati</taxon>
        <taxon>Bacillota</taxon>
        <taxon>Clostridia</taxon>
        <taxon>Eubacteriales</taxon>
        <taxon>Oscillospiraceae</taxon>
        <taxon>Oscillospiraceae incertae sedis</taxon>
        <taxon>Candidatus Limousia</taxon>
    </lineage>
</organism>
<dbReference type="AlphaFoldDB" id="A0A9D1LZQ2"/>
<accession>A0A9D1LZQ2</accession>
<evidence type="ECO:0000313" key="1">
    <source>
        <dbReference type="EMBL" id="HIU50952.1"/>
    </source>
</evidence>
<evidence type="ECO:0000313" key="2">
    <source>
        <dbReference type="Proteomes" id="UP000824118"/>
    </source>
</evidence>